<dbReference type="InterPro" id="IPR013057">
    <property type="entry name" value="AA_transpt_TM"/>
</dbReference>
<feature type="transmembrane region" description="Helical" evidence="6">
    <location>
        <begin position="138"/>
        <end position="158"/>
    </location>
</feature>
<comment type="similarity">
    <text evidence="2">Belongs to the amino acid/polyamine transporter 2 family.</text>
</comment>
<feature type="transmembrane region" description="Helical" evidence="6">
    <location>
        <begin position="388"/>
        <end position="414"/>
    </location>
</feature>
<feature type="transmembrane region" description="Helical" evidence="6">
    <location>
        <begin position="361"/>
        <end position="382"/>
    </location>
</feature>
<feature type="transmembrane region" description="Helical" evidence="6">
    <location>
        <begin position="89"/>
        <end position="110"/>
    </location>
</feature>
<dbReference type="GO" id="GO:0015179">
    <property type="term" value="F:L-amino acid transmembrane transporter activity"/>
    <property type="evidence" value="ECO:0007669"/>
    <property type="project" value="TreeGrafter"/>
</dbReference>
<dbReference type="OrthoDB" id="40134at2759"/>
<dbReference type="GeneID" id="54287482"/>
<accession>A0A6A5XF06</accession>
<dbReference type="PANTHER" id="PTHR22950:SF683">
    <property type="entry name" value="AMINO ACID TRANSPORTER (EUROFUNG)"/>
    <property type="match status" value="1"/>
</dbReference>
<dbReference type="RefSeq" id="XP_033380164.1">
    <property type="nucleotide sequence ID" value="XM_033530085.1"/>
</dbReference>
<dbReference type="AlphaFoldDB" id="A0A6A5XF06"/>
<evidence type="ECO:0000313" key="9">
    <source>
        <dbReference type="Proteomes" id="UP000799778"/>
    </source>
</evidence>
<keyword evidence="5 6" id="KW-0472">Membrane</keyword>
<name>A0A6A5XF06_9PLEO</name>
<feature type="transmembrane region" description="Helical" evidence="6">
    <location>
        <begin position="279"/>
        <end position="301"/>
    </location>
</feature>
<evidence type="ECO:0000313" key="8">
    <source>
        <dbReference type="EMBL" id="KAF2011825.1"/>
    </source>
</evidence>
<protein>
    <recommendedName>
        <fullName evidence="7">Amino acid transporter transmembrane domain-containing protein</fullName>
    </recommendedName>
</protein>
<feature type="transmembrane region" description="Helical" evidence="6">
    <location>
        <begin position="321"/>
        <end position="340"/>
    </location>
</feature>
<evidence type="ECO:0000256" key="1">
    <source>
        <dbReference type="ARBA" id="ARBA00004141"/>
    </source>
</evidence>
<dbReference type="Pfam" id="PF01490">
    <property type="entry name" value="Aa_trans"/>
    <property type="match status" value="1"/>
</dbReference>
<proteinExistence type="inferred from homology"/>
<evidence type="ECO:0000256" key="2">
    <source>
        <dbReference type="ARBA" id="ARBA00008066"/>
    </source>
</evidence>
<keyword evidence="4 6" id="KW-1133">Transmembrane helix</keyword>
<dbReference type="GO" id="GO:0016020">
    <property type="term" value="C:membrane"/>
    <property type="evidence" value="ECO:0007669"/>
    <property type="project" value="UniProtKB-SubCell"/>
</dbReference>
<feature type="transmembrane region" description="Helical" evidence="6">
    <location>
        <begin position="197"/>
        <end position="217"/>
    </location>
</feature>
<evidence type="ECO:0000256" key="5">
    <source>
        <dbReference type="ARBA" id="ARBA00023136"/>
    </source>
</evidence>
<keyword evidence="9" id="KW-1185">Reference proteome</keyword>
<evidence type="ECO:0000256" key="6">
    <source>
        <dbReference type="SAM" id="Phobius"/>
    </source>
</evidence>
<comment type="subcellular location">
    <subcellularLocation>
        <location evidence="1">Membrane</location>
        <topology evidence="1">Multi-pass membrane protein</topology>
    </subcellularLocation>
</comment>
<dbReference type="Proteomes" id="UP000799778">
    <property type="component" value="Unassembled WGS sequence"/>
</dbReference>
<evidence type="ECO:0000256" key="4">
    <source>
        <dbReference type="ARBA" id="ARBA00022989"/>
    </source>
</evidence>
<dbReference type="PANTHER" id="PTHR22950">
    <property type="entry name" value="AMINO ACID TRANSPORTER"/>
    <property type="match status" value="1"/>
</dbReference>
<feature type="transmembrane region" description="Helical" evidence="6">
    <location>
        <begin position="237"/>
        <end position="258"/>
    </location>
</feature>
<gene>
    <name evidence="8" type="ORF">BU24DRAFT_435348</name>
</gene>
<organism evidence="8 9">
    <name type="scientific">Aaosphaeria arxii CBS 175.79</name>
    <dbReference type="NCBI Taxonomy" id="1450172"/>
    <lineage>
        <taxon>Eukaryota</taxon>
        <taxon>Fungi</taxon>
        <taxon>Dikarya</taxon>
        <taxon>Ascomycota</taxon>
        <taxon>Pezizomycotina</taxon>
        <taxon>Dothideomycetes</taxon>
        <taxon>Pleosporomycetidae</taxon>
        <taxon>Pleosporales</taxon>
        <taxon>Pleosporales incertae sedis</taxon>
        <taxon>Aaosphaeria</taxon>
    </lineage>
</organism>
<feature type="domain" description="Amino acid transporter transmembrane" evidence="7">
    <location>
        <begin position="59"/>
        <end position="453"/>
    </location>
</feature>
<sequence>MTVLNITYENAEKADVAQIEGAHTDHFLADESKHEEGVVGTHDAVFGTQQEGGPNYRSVGWIQTMIIMTKTQISLGVLGIPSTFNTLGLVPGIIALTSITILTGWSNYMIGKFKLRHPEMYGLDSAGFMMFGKPGREAMLIILQLYYLITVGSAFIGISTCLNALSEHGACTAVFIAVAAIVGFLTSSVRTMSKIGMVAWIGLICIMVSLITLAISLSQQRPVLAPQTGPWESDWKAIGSPSFTEVATAISSIIFSLSSPPYFCSILAEMREPKDYTKAMICSQSIVYSLYLIIGVIVYYYAGSLVTSPALGTAGPLMKKICYGIALPGLLVSTMIICHVPAKIVFVRILRNSKHLSANTVIHWATWLSCTLGTCIIGYIIASTVPSFGTIIGLIGALFGTFITLQIFGAMWLFDNRPGSTVSRKRWIAGACWAIFIIVVGFFFQIAGTYGSIVEIKALYHVTKQGAWSCKDNSGLIR</sequence>
<evidence type="ECO:0000259" key="7">
    <source>
        <dbReference type="Pfam" id="PF01490"/>
    </source>
</evidence>
<feature type="transmembrane region" description="Helical" evidence="6">
    <location>
        <begin position="426"/>
        <end position="447"/>
    </location>
</feature>
<keyword evidence="3 6" id="KW-0812">Transmembrane</keyword>
<evidence type="ECO:0000256" key="3">
    <source>
        <dbReference type="ARBA" id="ARBA00022692"/>
    </source>
</evidence>
<dbReference type="EMBL" id="ML978073">
    <property type="protein sequence ID" value="KAF2011825.1"/>
    <property type="molecule type" value="Genomic_DNA"/>
</dbReference>
<feature type="transmembrane region" description="Helical" evidence="6">
    <location>
        <begin position="164"/>
        <end position="185"/>
    </location>
</feature>
<reference evidence="8" key="1">
    <citation type="journal article" date="2020" name="Stud. Mycol.">
        <title>101 Dothideomycetes genomes: a test case for predicting lifestyles and emergence of pathogens.</title>
        <authorList>
            <person name="Haridas S."/>
            <person name="Albert R."/>
            <person name="Binder M."/>
            <person name="Bloem J."/>
            <person name="Labutti K."/>
            <person name="Salamov A."/>
            <person name="Andreopoulos B."/>
            <person name="Baker S."/>
            <person name="Barry K."/>
            <person name="Bills G."/>
            <person name="Bluhm B."/>
            <person name="Cannon C."/>
            <person name="Castanera R."/>
            <person name="Culley D."/>
            <person name="Daum C."/>
            <person name="Ezra D."/>
            <person name="Gonzalez J."/>
            <person name="Henrissat B."/>
            <person name="Kuo A."/>
            <person name="Liang C."/>
            <person name="Lipzen A."/>
            <person name="Lutzoni F."/>
            <person name="Magnuson J."/>
            <person name="Mondo S."/>
            <person name="Nolan M."/>
            <person name="Ohm R."/>
            <person name="Pangilinan J."/>
            <person name="Park H.-J."/>
            <person name="Ramirez L."/>
            <person name="Alfaro M."/>
            <person name="Sun H."/>
            <person name="Tritt A."/>
            <person name="Yoshinaga Y."/>
            <person name="Zwiers L.-H."/>
            <person name="Turgeon B."/>
            <person name="Goodwin S."/>
            <person name="Spatafora J."/>
            <person name="Crous P."/>
            <person name="Grigoriev I."/>
        </authorList>
    </citation>
    <scope>NUCLEOTIDE SEQUENCE</scope>
    <source>
        <strain evidence="8">CBS 175.79</strain>
    </source>
</reference>